<dbReference type="EMBL" id="CAFBOG010000049">
    <property type="protein sequence ID" value="CAB4975555.1"/>
    <property type="molecule type" value="Genomic_DNA"/>
</dbReference>
<dbReference type="Pfam" id="PF07885">
    <property type="entry name" value="Ion_trans_2"/>
    <property type="match status" value="1"/>
</dbReference>
<evidence type="ECO:0000256" key="8">
    <source>
        <dbReference type="SAM" id="Phobius"/>
    </source>
</evidence>
<reference evidence="10" key="1">
    <citation type="submission" date="2020-05" db="EMBL/GenBank/DDBJ databases">
        <authorList>
            <person name="Chiriac C."/>
            <person name="Salcher M."/>
            <person name="Ghai R."/>
            <person name="Kavagutti S V."/>
        </authorList>
    </citation>
    <scope>NUCLEOTIDE SEQUENCE</scope>
</reference>
<dbReference type="GO" id="GO:0001508">
    <property type="term" value="P:action potential"/>
    <property type="evidence" value="ECO:0007669"/>
    <property type="project" value="TreeGrafter"/>
</dbReference>
<evidence type="ECO:0000256" key="2">
    <source>
        <dbReference type="ARBA" id="ARBA00022448"/>
    </source>
</evidence>
<evidence type="ECO:0000256" key="6">
    <source>
        <dbReference type="ARBA" id="ARBA00023136"/>
    </source>
</evidence>
<dbReference type="Gene3D" id="1.20.5.110">
    <property type="match status" value="1"/>
</dbReference>
<dbReference type="InterPro" id="IPR013099">
    <property type="entry name" value="K_chnl_dom"/>
</dbReference>
<evidence type="ECO:0000259" key="9">
    <source>
        <dbReference type="Pfam" id="PF07885"/>
    </source>
</evidence>
<sequence length="234" mass="25570">MIPFSSFGSDTTAFMVALLTKLAVSFVFAVDMFRRARLAPQPWTYVWAHPIGLLAIGFPPIRVLFSIRLVTSLFRRGHLAKFLAADFVLLVNGALIVYFYERDSAGANITSLGDAAWWAIVTVTTVGYGDLYPVTAAGQIAAACVMCIGILTLAVITAQVSWSFSQQVDDRTKGSRTEILEPEAEAVGTILPTSDLARLHGRLDGIEAQLKKLIHQYDPPHDQTLDAEQPQDDS</sequence>
<dbReference type="PANTHER" id="PTHR11537:SF254">
    <property type="entry name" value="POTASSIUM VOLTAGE-GATED CHANNEL PROTEIN SHAB"/>
    <property type="match status" value="1"/>
</dbReference>
<feature type="transmembrane region" description="Helical" evidence="8">
    <location>
        <begin position="112"/>
        <end position="128"/>
    </location>
</feature>
<dbReference type="InterPro" id="IPR028325">
    <property type="entry name" value="VG_K_chnl"/>
</dbReference>
<keyword evidence="6 8" id="KW-0472">Membrane</keyword>
<dbReference type="PRINTS" id="PR00169">
    <property type="entry name" value="KCHANNEL"/>
</dbReference>
<evidence type="ECO:0000256" key="3">
    <source>
        <dbReference type="ARBA" id="ARBA00022692"/>
    </source>
</evidence>
<dbReference type="AlphaFoldDB" id="A0A6J7M700"/>
<keyword evidence="4 8" id="KW-1133">Transmembrane helix</keyword>
<keyword evidence="3 8" id="KW-0812">Transmembrane</keyword>
<evidence type="ECO:0000256" key="5">
    <source>
        <dbReference type="ARBA" id="ARBA00023065"/>
    </source>
</evidence>
<dbReference type="GO" id="GO:0005249">
    <property type="term" value="F:voltage-gated potassium channel activity"/>
    <property type="evidence" value="ECO:0007669"/>
    <property type="project" value="InterPro"/>
</dbReference>
<evidence type="ECO:0000313" key="10">
    <source>
        <dbReference type="EMBL" id="CAB4975555.1"/>
    </source>
</evidence>
<dbReference type="PANTHER" id="PTHR11537">
    <property type="entry name" value="VOLTAGE-GATED POTASSIUM CHANNEL"/>
    <property type="match status" value="1"/>
</dbReference>
<feature type="transmembrane region" description="Helical" evidence="8">
    <location>
        <begin position="12"/>
        <end position="33"/>
    </location>
</feature>
<proteinExistence type="predicted"/>
<organism evidence="10">
    <name type="scientific">freshwater metagenome</name>
    <dbReference type="NCBI Taxonomy" id="449393"/>
    <lineage>
        <taxon>unclassified sequences</taxon>
        <taxon>metagenomes</taxon>
        <taxon>ecological metagenomes</taxon>
    </lineage>
</organism>
<protein>
    <submittedName>
        <fullName evidence="10">Unannotated protein</fullName>
    </submittedName>
</protein>
<keyword evidence="5" id="KW-0406">Ion transport</keyword>
<keyword evidence="2" id="KW-0813">Transport</keyword>
<evidence type="ECO:0000256" key="4">
    <source>
        <dbReference type="ARBA" id="ARBA00022989"/>
    </source>
</evidence>
<accession>A0A6J7M700</accession>
<feature type="transmembrane region" description="Helical" evidence="8">
    <location>
        <begin position="140"/>
        <end position="164"/>
    </location>
</feature>
<feature type="transmembrane region" description="Helical" evidence="8">
    <location>
        <begin position="45"/>
        <end position="67"/>
    </location>
</feature>
<evidence type="ECO:0000256" key="7">
    <source>
        <dbReference type="ARBA" id="ARBA00023303"/>
    </source>
</evidence>
<name>A0A6J7M700_9ZZZZ</name>
<keyword evidence="7" id="KW-0407">Ion channel</keyword>
<dbReference type="SUPFAM" id="SSF81324">
    <property type="entry name" value="Voltage-gated potassium channels"/>
    <property type="match status" value="1"/>
</dbReference>
<gene>
    <name evidence="10" type="ORF">UFOPK3914_00713</name>
</gene>
<comment type="subcellular location">
    <subcellularLocation>
        <location evidence="1">Membrane</location>
        <topology evidence="1">Multi-pass membrane protein</topology>
    </subcellularLocation>
</comment>
<feature type="domain" description="Potassium channel" evidence="9">
    <location>
        <begin position="89"/>
        <end position="159"/>
    </location>
</feature>
<evidence type="ECO:0000256" key="1">
    <source>
        <dbReference type="ARBA" id="ARBA00004141"/>
    </source>
</evidence>
<dbReference type="GO" id="GO:0008076">
    <property type="term" value="C:voltage-gated potassium channel complex"/>
    <property type="evidence" value="ECO:0007669"/>
    <property type="project" value="InterPro"/>
</dbReference>
<dbReference type="Gene3D" id="1.10.287.70">
    <property type="match status" value="1"/>
</dbReference>
<feature type="transmembrane region" description="Helical" evidence="8">
    <location>
        <begin position="79"/>
        <end position="100"/>
    </location>
</feature>